<dbReference type="GO" id="GO:0008234">
    <property type="term" value="F:cysteine-type peptidase activity"/>
    <property type="evidence" value="ECO:0007669"/>
    <property type="project" value="InterPro"/>
</dbReference>
<evidence type="ECO:0000259" key="4">
    <source>
        <dbReference type="PROSITE" id="PS50600"/>
    </source>
</evidence>
<dbReference type="PROSITE" id="PS50600">
    <property type="entry name" value="ULP_PROTEASE"/>
    <property type="match status" value="1"/>
</dbReference>
<comment type="similarity">
    <text evidence="1">Belongs to the peptidase C48 family.</text>
</comment>
<protein>
    <recommendedName>
        <fullName evidence="4">Ubiquitin-like protease family profile domain-containing protein</fullName>
    </recommendedName>
</protein>
<accession>A0AAV7IIE6</accession>
<keyword evidence="2" id="KW-0645">Protease</keyword>
<dbReference type="Gene3D" id="3.40.395.10">
    <property type="entry name" value="Adenoviral Proteinase, Chain A"/>
    <property type="match status" value="1"/>
</dbReference>
<evidence type="ECO:0000256" key="2">
    <source>
        <dbReference type="ARBA" id="ARBA00022670"/>
    </source>
</evidence>
<evidence type="ECO:0000313" key="5">
    <source>
        <dbReference type="EMBL" id="KAH0552241.1"/>
    </source>
</evidence>
<reference evidence="5 6" key="1">
    <citation type="journal article" date="2021" name="J. Hered.">
        <title>A chromosome-level genome assembly of the parasitoid wasp, Cotesia glomerata (Hymenoptera: Braconidae).</title>
        <authorList>
            <person name="Pinto B.J."/>
            <person name="Weis J.J."/>
            <person name="Gamble T."/>
            <person name="Ode P.J."/>
            <person name="Paul R."/>
            <person name="Zaspel J.M."/>
        </authorList>
    </citation>
    <scope>NUCLEOTIDE SEQUENCE [LARGE SCALE GENOMIC DNA]</scope>
    <source>
        <strain evidence="5">CgM1</strain>
    </source>
</reference>
<evidence type="ECO:0000313" key="6">
    <source>
        <dbReference type="Proteomes" id="UP000826195"/>
    </source>
</evidence>
<comment type="caution">
    <text evidence="5">The sequence shown here is derived from an EMBL/GenBank/DDBJ whole genome shotgun (WGS) entry which is preliminary data.</text>
</comment>
<dbReference type="SUPFAM" id="SSF54001">
    <property type="entry name" value="Cysteine proteinases"/>
    <property type="match status" value="1"/>
</dbReference>
<evidence type="ECO:0000256" key="1">
    <source>
        <dbReference type="ARBA" id="ARBA00005234"/>
    </source>
</evidence>
<dbReference type="Pfam" id="PF02902">
    <property type="entry name" value="Peptidase_C48"/>
    <property type="match status" value="1"/>
</dbReference>
<organism evidence="5 6">
    <name type="scientific">Cotesia glomerata</name>
    <name type="common">Lepidopteran parasitic wasp</name>
    <name type="synonym">Apanteles glomeratus</name>
    <dbReference type="NCBI Taxonomy" id="32391"/>
    <lineage>
        <taxon>Eukaryota</taxon>
        <taxon>Metazoa</taxon>
        <taxon>Ecdysozoa</taxon>
        <taxon>Arthropoda</taxon>
        <taxon>Hexapoda</taxon>
        <taxon>Insecta</taxon>
        <taxon>Pterygota</taxon>
        <taxon>Neoptera</taxon>
        <taxon>Endopterygota</taxon>
        <taxon>Hymenoptera</taxon>
        <taxon>Apocrita</taxon>
        <taxon>Ichneumonoidea</taxon>
        <taxon>Braconidae</taxon>
        <taxon>Microgastrinae</taxon>
        <taxon>Cotesia</taxon>
    </lineage>
</organism>
<evidence type="ECO:0000256" key="3">
    <source>
        <dbReference type="ARBA" id="ARBA00022801"/>
    </source>
</evidence>
<gene>
    <name evidence="5" type="ORF">KQX54_007595</name>
</gene>
<dbReference type="GO" id="GO:0006508">
    <property type="term" value="P:proteolysis"/>
    <property type="evidence" value="ECO:0007669"/>
    <property type="project" value="UniProtKB-KW"/>
</dbReference>
<dbReference type="AlphaFoldDB" id="A0AAV7IIE6"/>
<dbReference type="Proteomes" id="UP000826195">
    <property type="component" value="Unassembled WGS sequence"/>
</dbReference>
<dbReference type="InterPro" id="IPR003653">
    <property type="entry name" value="Peptidase_C48_C"/>
</dbReference>
<proteinExistence type="inferred from homology"/>
<sequence length="531" mass="61608">MNSENSTDYPSEDSVKFKVTNAIFSKSPFYVRFASFVDEIQKSLNSTEINLTETTNKNRSPEFLQYLLETFMPYAPIYFGIMLDLIDKNISRVSNGYVESHNKTFKEKILNGRKDLTVSDAVRQIKGHNKCLLAEEYLFKLRSNDNVGYVKYPPTKDSAADRKAKEIWARSQEEYNLVKPRRTRSRYLPGQNIINVDKKIGAAETDNNMKSKDANVKKGQKRKLDLNEDNVKKVKRNKTNTVIVTNSSNGFEFLENGLVNDIKYYLKSNSSTLNFAHYSANEQVFFYLNKFVITPLQLHTVADYQEWVDGQIIDTFASTFMTEWNDITFISTDLSNKVLGRFSQMKTNQKFAIHSRSQEIGNKLLLPYCLNSHWRLLIVDIKQKQLTLLDPRLNSTDTDRVKEAFVSFLGQCFVTSPFRILRNIDWTLNTGPTERPYQEPTDIDNCGVYCMYYLECIYKNTSFHDNFNPKQFRETIAHQLILKADNARELCLFCARKFDSADNQLTCSICKRNIHEIWCTVMIQYKGESRG</sequence>
<dbReference type="EMBL" id="JAHXZJ010001492">
    <property type="protein sequence ID" value="KAH0552241.1"/>
    <property type="molecule type" value="Genomic_DNA"/>
</dbReference>
<dbReference type="InterPro" id="IPR038765">
    <property type="entry name" value="Papain-like_cys_pep_sf"/>
</dbReference>
<keyword evidence="3" id="KW-0378">Hydrolase</keyword>
<name>A0AAV7IIE6_COTGL</name>
<feature type="domain" description="Ubiquitin-like protease family profile" evidence="4">
    <location>
        <begin position="291"/>
        <end position="457"/>
    </location>
</feature>
<keyword evidence="6" id="KW-1185">Reference proteome</keyword>